<dbReference type="PROSITE" id="PS00329">
    <property type="entry name" value="HSP70_2"/>
    <property type="match status" value="1"/>
</dbReference>
<dbReference type="InterPro" id="IPR018181">
    <property type="entry name" value="Heat_shock_70_CS"/>
</dbReference>
<evidence type="ECO:0000256" key="7">
    <source>
        <dbReference type="ARBA" id="ARBA00023186"/>
    </source>
</evidence>
<evidence type="ECO:0000256" key="2">
    <source>
        <dbReference type="ARBA" id="ARBA00014415"/>
    </source>
</evidence>
<dbReference type="NCBIfam" id="TIGR02350">
    <property type="entry name" value="prok_dnaK"/>
    <property type="match status" value="1"/>
</dbReference>
<evidence type="ECO:0000313" key="11">
    <source>
        <dbReference type="EMBL" id="EYF05581.1"/>
    </source>
</evidence>
<dbReference type="FunFam" id="2.60.34.10:FF:000014">
    <property type="entry name" value="Chaperone protein DnaK HSP70"/>
    <property type="match status" value="1"/>
</dbReference>
<dbReference type="Gene3D" id="1.20.1270.10">
    <property type="match status" value="1"/>
</dbReference>
<sequence length="626" mass="67390">MYPRAGMAKVIGIDLGTTNSCVAVVEGVGVASASQVRVIPNVEGARTTPSVVGFPASGERLVGQIARRQAVTNPQNTVYAIKRLMGRKFRAPEVSKQILLAPYKIIEAPNGDAWVEVKGRSSSPPEVSAMVLTEMKDIAERYLGEPVTEAVVTVPAYFDDAQRQATKDAGRIAGLEVRRIINEPTAAALAYGLDRAEAEIIAVYDLGGGTFDISVLEIAGGVFSVKSTGGDTHLGGEDFDQRLIDMLADDFEKEHRIDLRRDRMALQRLKEAAEKAKHELSSSLETEINIPFIAVGPGGGPLHLERAFKRNELELLCADLVERTIAACRSTLADARLSVQAIKNVVLVGGMTRMPAVQAAVREFFGREPHKGVNPDEVVAVGAALQGAALSGQVDEVLLLDVTPLSLGVETGGGVMFKLIPRNTTIPTEKSEIFTTSVDGQNFVPVHVLQGEREMAADCRSLARFELTGIPPAPRGVPKIQVTFRIDENGIVRVEAKDLGTGRKQEVKVTPTSGLSPDEVDRLVDEGDRFKETDQLRRELAELRNQAETLVYTTEQAMEGYADLLDPALFEEVSGNCATLRKLLEGGGDLEALRTAYARLESAAFRIAESIYGGDDEGGASEASET</sequence>
<proteinExistence type="evidence at transcript level"/>
<dbReference type="PANTHER" id="PTHR19375">
    <property type="entry name" value="HEAT SHOCK PROTEIN 70KDA"/>
    <property type="match status" value="1"/>
</dbReference>
<name>A0A017TAG7_9BACT</name>
<dbReference type="FunFam" id="3.30.420.40:FF:000004">
    <property type="entry name" value="Molecular chaperone DnaK"/>
    <property type="match status" value="1"/>
</dbReference>
<evidence type="ECO:0000256" key="4">
    <source>
        <dbReference type="ARBA" id="ARBA00022741"/>
    </source>
</evidence>
<dbReference type="PROSITE" id="PS01036">
    <property type="entry name" value="HSP70_3"/>
    <property type="match status" value="1"/>
</dbReference>
<dbReference type="InterPro" id="IPR013126">
    <property type="entry name" value="Hsp_70_fam"/>
</dbReference>
<dbReference type="CDD" id="cd10234">
    <property type="entry name" value="ASKHA_NBD_HSP70_DnaK-like"/>
    <property type="match status" value="1"/>
</dbReference>
<comment type="induction">
    <text evidence="8">By stress conditions e.g. heat shock.</text>
</comment>
<dbReference type="PROSITE" id="PS00297">
    <property type="entry name" value="HSP70_1"/>
    <property type="match status" value="1"/>
</dbReference>
<reference evidence="11 12" key="1">
    <citation type="submission" date="2013-05" db="EMBL/GenBank/DDBJ databases">
        <title>Genome assembly of Chondromyces apiculatus DSM 436.</title>
        <authorList>
            <person name="Sharma G."/>
            <person name="Khatri I."/>
            <person name="Kaur C."/>
            <person name="Mayilraj S."/>
            <person name="Subramanian S."/>
        </authorList>
    </citation>
    <scope>NUCLEOTIDE SEQUENCE [LARGE SCALE GENOMIC DNA]</scope>
    <source>
        <strain evidence="11 12">DSM 436</strain>
    </source>
</reference>
<dbReference type="GO" id="GO:0005524">
    <property type="term" value="F:ATP binding"/>
    <property type="evidence" value="ECO:0007669"/>
    <property type="project" value="UniProtKB-UniRule"/>
</dbReference>
<dbReference type="InterPro" id="IPR029048">
    <property type="entry name" value="HSP70_C_sf"/>
</dbReference>
<dbReference type="SUPFAM" id="SSF100920">
    <property type="entry name" value="Heat shock protein 70kD (HSP70), peptide-binding domain"/>
    <property type="match status" value="1"/>
</dbReference>
<dbReference type="NCBIfam" id="NF001413">
    <property type="entry name" value="PRK00290.1"/>
    <property type="match status" value="1"/>
</dbReference>
<dbReference type="InterPro" id="IPR043129">
    <property type="entry name" value="ATPase_NBD"/>
</dbReference>
<protein>
    <recommendedName>
        <fullName evidence="2 8">Chaperone protein DnaK</fullName>
    </recommendedName>
    <alternativeName>
        <fullName evidence="8">HSP70</fullName>
    </alternativeName>
    <alternativeName>
        <fullName evidence="8">Heat shock 70 kDa protein</fullName>
    </alternativeName>
    <alternativeName>
        <fullName evidence="8">Heat shock protein 70</fullName>
    </alternativeName>
</protein>
<keyword evidence="3 8" id="KW-0597">Phosphoprotein</keyword>
<comment type="caution">
    <text evidence="11">The sequence shown here is derived from an EMBL/GenBank/DDBJ whole genome shotgun (WGS) entry which is preliminary data.</text>
</comment>
<dbReference type="Proteomes" id="UP000019678">
    <property type="component" value="Unassembled WGS sequence"/>
</dbReference>
<dbReference type="AlphaFoldDB" id="A0A017TAG7"/>
<accession>A0A017TAG7</accession>
<evidence type="ECO:0000256" key="5">
    <source>
        <dbReference type="ARBA" id="ARBA00022840"/>
    </source>
</evidence>
<dbReference type="STRING" id="1192034.CAP_3129"/>
<dbReference type="GO" id="GO:0140662">
    <property type="term" value="F:ATP-dependent protein folding chaperone"/>
    <property type="evidence" value="ECO:0007669"/>
    <property type="project" value="InterPro"/>
</dbReference>
<dbReference type="FunFam" id="3.90.640.10:FF:000003">
    <property type="entry name" value="Molecular chaperone DnaK"/>
    <property type="match status" value="1"/>
</dbReference>
<organism evidence="11 12">
    <name type="scientific">Chondromyces apiculatus DSM 436</name>
    <dbReference type="NCBI Taxonomy" id="1192034"/>
    <lineage>
        <taxon>Bacteria</taxon>
        <taxon>Pseudomonadati</taxon>
        <taxon>Myxococcota</taxon>
        <taxon>Polyangia</taxon>
        <taxon>Polyangiales</taxon>
        <taxon>Polyangiaceae</taxon>
        <taxon>Chondromyces</taxon>
    </lineage>
</organism>
<keyword evidence="10" id="KW-0175">Coiled coil</keyword>
<dbReference type="NCBIfam" id="NF003520">
    <property type="entry name" value="PRK05183.1"/>
    <property type="match status" value="1"/>
</dbReference>
<dbReference type="eggNOG" id="COG0443">
    <property type="taxonomic scope" value="Bacteria"/>
</dbReference>
<evidence type="ECO:0000256" key="9">
    <source>
        <dbReference type="RuleBase" id="RU003322"/>
    </source>
</evidence>
<dbReference type="EMBL" id="ASRX01000022">
    <property type="protein sequence ID" value="EYF05581.1"/>
    <property type="molecule type" value="Genomic_DNA"/>
</dbReference>
<keyword evidence="7 8" id="KW-0143">Chaperone</keyword>
<dbReference type="Gene3D" id="3.90.640.10">
    <property type="entry name" value="Actin, Chain A, domain 4"/>
    <property type="match status" value="1"/>
</dbReference>
<keyword evidence="12" id="KW-1185">Reference proteome</keyword>
<evidence type="ECO:0000256" key="6">
    <source>
        <dbReference type="ARBA" id="ARBA00023016"/>
    </source>
</evidence>
<dbReference type="PRINTS" id="PR00301">
    <property type="entry name" value="HEATSHOCK70"/>
</dbReference>
<keyword evidence="6 8" id="KW-0346">Stress response</keyword>
<evidence type="ECO:0000313" key="12">
    <source>
        <dbReference type="Proteomes" id="UP000019678"/>
    </source>
</evidence>
<keyword evidence="5 8" id="KW-0067">ATP-binding</keyword>
<feature type="coiled-coil region" evidence="10">
    <location>
        <begin position="256"/>
        <end position="286"/>
    </location>
</feature>
<dbReference type="Pfam" id="PF00012">
    <property type="entry name" value="HSP70"/>
    <property type="match status" value="1"/>
</dbReference>
<dbReference type="GO" id="GO:0051082">
    <property type="term" value="F:unfolded protein binding"/>
    <property type="evidence" value="ECO:0007669"/>
    <property type="project" value="InterPro"/>
</dbReference>
<dbReference type="SUPFAM" id="SSF53067">
    <property type="entry name" value="Actin-like ATPase domain"/>
    <property type="match status" value="2"/>
</dbReference>
<keyword evidence="4 8" id="KW-0547">Nucleotide-binding</keyword>
<evidence type="ECO:0000256" key="10">
    <source>
        <dbReference type="SAM" id="Coils"/>
    </source>
</evidence>
<evidence type="ECO:0000256" key="3">
    <source>
        <dbReference type="ARBA" id="ARBA00022553"/>
    </source>
</evidence>
<comment type="function">
    <text evidence="8">Acts as a chaperone.</text>
</comment>
<dbReference type="InterPro" id="IPR012725">
    <property type="entry name" value="Chaperone_DnaK"/>
</dbReference>
<dbReference type="Gene3D" id="3.30.420.40">
    <property type="match status" value="2"/>
</dbReference>
<dbReference type="InterPro" id="IPR029047">
    <property type="entry name" value="HSP70_peptide-bd_sf"/>
</dbReference>
<dbReference type="Gene3D" id="2.60.34.10">
    <property type="entry name" value="Substrate Binding Domain Of DNAk, Chain A, domain 1"/>
    <property type="match status" value="1"/>
</dbReference>
<evidence type="ECO:0000256" key="8">
    <source>
        <dbReference type="HAMAP-Rule" id="MF_00332"/>
    </source>
</evidence>
<feature type="modified residue" description="Phosphothreonine; by autocatalysis" evidence="8">
    <location>
        <position position="210"/>
    </location>
</feature>
<gene>
    <name evidence="8" type="primary">dnaK</name>
    <name evidence="11" type="ORF">CAP_3129</name>
</gene>
<evidence type="ECO:0000256" key="1">
    <source>
        <dbReference type="ARBA" id="ARBA00007381"/>
    </source>
</evidence>
<dbReference type="HAMAP" id="MF_00332">
    <property type="entry name" value="DnaK"/>
    <property type="match status" value="1"/>
</dbReference>
<comment type="similarity">
    <text evidence="1 8 9">Belongs to the heat shock protein 70 family.</text>
</comment>